<name>A0A7S2RPG7_9STRA</name>
<sequence>MGKGKKDNADVVSNWGPKDHSSRLDAKLNHLSKTCKRTGRDINEALANGYRRSRFAHDSREKWQTGKLRLNITKTKREAEIIRQRLSTWDDVDEDIRMKKEMVLEKKRKAEEEAEMQGIKKKKRGRLGPETWKLRGAARPAYEVYDFDTRYVDVHLKAHEEAKIKGQRIRNILSVYKGHFCQKAQEKESENLKRVCRLYLSLLMQLGLLNLEAKKFKTARETFMRCIELEGTDHDVPVTNARSQLMRMYLDNNRPDSARRLWEELPTDSSVWVRYSAALIEFVSWKILEEEGSNKETAEINLAKAIRSNLFCAYYIAFHDTFKEVMEYTDEVEDAENGSIEQAIEYCNSEQMGSWLGTEDAIQWIRSVLLRCIHGGEIAGEVLGKMELDWDTNLVKIESDHENKQAKSDSKKIEDDDDDDEGTAIYCSQQVLWKSQIIDTL</sequence>
<feature type="region of interest" description="Disordered" evidence="1">
    <location>
        <begin position="1"/>
        <end position="24"/>
    </location>
</feature>
<dbReference type="EMBL" id="HBHI01016716">
    <property type="protein sequence ID" value="CAD9676997.1"/>
    <property type="molecule type" value="Transcribed_RNA"/>
</dbReference>
<protein>
    <submittedName>
        <fullName evidence="2">Uncharacterized protein</fullName>
    </submittedName>
</protein>
<evidence type="ECO:0000313" key="2">
    <source>
        <dbReference type="EMBL" id="CAD9676997.1"/>
    </source>
</evidence>
<evidence type="ECO:0000256" key="1">
    <source>
        <dbReference type="SAM" id="MobiDB-lite"/>
    </source>
</evidence>
<dbReference type="Gene3D" id="1.25.40.10">
    <property type="entry name" value="Tetratricopeptide repeat domain"/>
    <property type="match status" value="1"/>
</dbReference>
<dbReference type="InterPro" id="IPR011990">
    <property type="entry name" value="TPR-like_helical_dom_sf"/>
</dbReference>
<accession>A0A7S2RPG7</accession>
<gene>
    <name evidence="2" type="ORF">EANT1437_LOCUS8597</name>
</gene>
<dbReference type="AlphaFoldDB" id="A0A7S2RPG7"/>
<proteinExistence type="predicted"/>
<reference evidence="2" key="1">
    <citation type="submission" date="2021-01" db="EMBL/GenBank/DDBJ databases">
        <authorList>
            <person name="Corre E."/>
            <person name="Pelletier E."/>
            <person name="Niang G."/>
            <person name="Scheremetjew M."/>
            <person name="Finn R."/>
            <person name="Kale V."/>
            <person name="Holt S."/>
            <person name="Cochrane G."/>
            <person name="Meng A."/>
            <person name="Brown T."/>
            <person name="Cohen L."/>
        </authorList>
    </citation>
    <scope>NUCLEOTIDE SEQUENCE</scope>
    <source>
        <strain evidence="2">CCMP1452</strain>
    </source>
</reference>
<feature type="compositionally biased region" description="Basic and acidic residues" evidence="1">
    <location>
        <begin position="401"/>
        <end position="414"/>
    </location>
</feature>
<feature type="region of interest" description="Disordered" evidence="1">
    <location>
        <begin position="401"/>
        <end position="421"/>
    </location>
</feature>
<organism evidence="2">
    <name type="scientific">Eucampia antarctica</name>
    <dbReference type="NCBI Taxonomy" id="49252"/>
    <lineage>
        <taxon>Eukaryota</taxon>
        <taxon>Sar</taxon>
        <taxon>Stramenopiles</taxon>
        <taxon>Ochrophyta</taxon>
        <taxon>Bacillariophyta</taxon>
        <taxon>Mediophyceae</taxon>
        <taxon>Biddulphiophycidae</taxon>
        <taxon>Hemiaulales</taxon>
        <taxon>Hemiaulaceae</taxon>
        <taxon>Eucampia</taxon>
    </lineage>
</organism>